<dbReference type="Proteomes" id="UP000008909">
    <property type="component" value="Unassembled WGS sequence"/>
</dbReference>
<evidence type="ECO:0000313" key="3">
    <source>
        <dbReference type="Proteomes" id="UP000008909"/>
    </source>
</evidence>
<sequence>MEARLARSLGRTPCKQSLTRFTMGKRVQTNWGTLVSKRQTLVGSTFGRALITLHSVRCDGSDVVRARCVASHCTHSPMYLCGSSIRYGPQTEHRKQLYKRFILPFNNNLITADWLKQAEQEKITRKETDYYTTEADTGRRVDETFEEDENRDETELLNTLEKGDTHPVQEHASQIQPSHFPWEIEETYNNRYLPTPVRSFNNIKLRQLHKSVNLVKSLINDSPSAAEMQGLEKSSVEGPINRPNVREPGPSAKVPGFREVLNLGREKTDWEAGSTAAFGRCIRATERAHISADHDHGNQGNGSQDKTSTIAETVRADDDAEEYYVYEDDHGGAHEETSGKLEKHGIVAKARLSSSEKVNATFCIAVWT</sequence>
<reference key="2">
    <citation type="submission" date="2011-10" db="EMBL/GenBank/DDBJ databases">
        <title>The genome and transcriptome sequence of Clonorchis sinensis provide insights into the carcinogenic liver fluke.</title>
        <authorList>
            <person name="Wang X."/>
            <person name="Huang Y."/>
            <person name="Chen W."/>
            <person name="Liu H."/>
            <person name="Guo L."/>
            <person name="Chen Y."/>
            <person name="Luo F."/>
            <person name="Zhou W."/>
            <person name="Sun J."/>
            <person name="Mao Q."/>
            <person name="Liang P."/>
            <person name="Zhou C."/>
            <person name="Tian Y."/>
            <person name="Men J."/>
            <person name="Lv X."/>
            <person name="Huang L."/>
            <person name="Zhou J."/>
            <person name="Hu Y."/>
            <person name="Li R."/>
            <person name="Zhang F."/>
            <person name="Lei H."/>
            <person name="Li X."/>
            <person name="Hu X."/>
            <person name="Liang C."/>
            <person name="Xu J."/>
            <person name="Wu Z."/>
            <person name="Yu X."/>
        </authorList>
    </citation>
    <scope>NUCLEOTIDE SEQUENCE</scope>
    <source>
        <strain>Henan</strain>
    </source>
</reference>
<keyword evidence="3" id="KW-1185">Reference proteome</keyword>
<evidence type="ECO:0000313" key="2">
    <source>
        <dbReference type="EMBL" id="GAA52567.1"/>
    </source>
</evidence>
<dbReference type="AlphaFoldDB" id="G7YHY4"/>
<organism evidence="2 3">
    <name type="scientific">Clonorchis sinensis</name>
    <name type="common">Chinese liver fluke</name>
    <dbReference type="NCBI Taxonomy" id="79923"/>
    <lineage>
        <taxon>Eukaryota</taxon>
        <taxon>Metazoa</taxon>
        <taxon>Spiralia</taxon>
        <taxon>Lophotrochozoa</taxon>
        <taxon>Platyhelminthes</taxon>
        <taxon>Trematoda</taxon>
        <taxon>Digenea</taxon>
        <taxon>Opisthorchiida</taxon>
        <taxon>Opisthorchiata</taxon>
        <taxon>Opisthorchiidae</taxon>
        <taxon>Clonorchis</taxon>
    </lineage>
</organism>
<dbReference type="EMBL" id="DF143315">
    <property type="protein sequence ID" value="GAA52567.1"/>
    <property type="molecule type" value="Genomic_DNA"/>
</dbReference>
<gene>
    <name evidence="2" type="ORF">CLF_108365</name>
</gene>
<name>G7YHY4_CLOSI</name>
<reference evidence="2" key="1">
    <citation type="journal article" date="2011" name="Genome Biol.">
        <title>The draft genome of the carcinogenic human liver fluke Clonorchis sinensis.</title>
        <authorList>
            <person name="Wang X."/>
            <person name="Chen W."/>
            <person name="Huang Y."/>
            <person name="Sun J."/>
            <person name="Men J."/>
            <person name="Liu H."/>
            <person name="Luo F."/>
            <person name="Guo L."/>
            <person name="Lv X."/>
            <person name="Deng C."/>
            <person name="Zhou C."/>
            <person name="Fan Y."/>
            <person name="Li X."/>
            <person name="Huang L."/>
            <person name="Hu Y."/>
            <person name="Liang C."/>
            <person name="Hu X."/>
            <person name="Xu J."/>
            <person name="Yu X."/>
        </authorList>
    </citation>
    <scope>NUCLEOTIDE SEQUENCE [LARGE SCALE GENOMIC DNA]</scope>
    <source>
        <strain evidence="2">Henan</strain>
    </source>
</reference>
<feature type="region of interest" description="Disordered" evidence="1">
    <location>
        <begin position="233"/>
        <end position="253"/>
    </location>
</feature>
<accession>G7YHY4</accession>
<evidence type="ECO:0000256" key="1">
    <source>
        <dbReference type="SAM" id="MobiDB-lite"/>
    </source>
</evidence>
<proteinExistence type="predicted"/>
<protein>
    <submittedName>
        <fullName evidence="2">Uncharacterized protein</fullName>
    </submittedName>
</protein>